<keyword evidence="8" id="KW-1185">Reference proteome</keyword>
<feature type="domain" description="Zinc finger DksA/TraR C4-type" evidence="5">
    <location>
        <begin position="79"/>
        <end position="113"/>
    </location>
</feature>
<accession>A0A5K7Z9G3</accession>
<sequence>MRDEDVQFFRNELLRELKNLTLKADIAAGELIDADTIHEADPLDRAMEEQARDRRLHFQNRDRKLIAKIQSCLEAIEEGEYGICQACEEPISLARLRARPVTSYCIDCKTEQESYEKMTGS</sequence>
<keyword evidence="1" id="KW-0479">Metal-binding</keyword>
<dbReference type="RefSeq" id="WP_155305183.1">
    <property type="nucleotide sequence ID" value="NZ_AP021875.1"/>
</dbReference>
<name>A0A5K7Z9G3_9BACT</name>
<dbReference type="Pfam" id="PF21157">
    <property type="entry name" value="DksA_N"/>
    <property type="match status" value="1"/>
</dbReference>
<proteinExistence type="predicted"/>
<evidence type="ECO:0000256" key="1">
    <source>
        <dbReference type="ARBA" id="ARBA00022723"/>
    </source>
</evidence>
<evidence type="ECO:0000256" key="4">
    <source>
        <dbReference type="PROSITE-ProRule" id="PRU00510"/>
    </source>
</evidence>
<protein>
    <submittedName>
        <fullName evidence="7">RNA polymerase-binding transcription factor DksA</fullName>
    </submittedName>
</protein>
<keyword evidence="3" id="KW-0862">Zinc</keyword>
<feature type="zinc finger region" description="dksA C4-type" evidence="4">
    <location>
        <begin position="84"/>
        <end position="108"/>
    </location>
</feature>
<evidence type="ECO:0000259" key="5">
    <source>
        <dbReference type="Pfam" id="PF01258"/>
    </source>
</evidence>
<dbReference type="AlphaFoldDB" id="A0A5K7Z9G3"/>
<dbReference type="InterPro" id="IPR037187">
    <property type="entry name" value="DnaK_N"/>
</dbReference>
<dbReference type="PROSITE" id="PS51128">
    <property type="entry name" value="ZF_DKSA_2"/>
    <property type="match status" value="1"/>
</dbReference>
<dbReference type="SUPFAM" id="SSF109635">
    <property type="entry name" value="DnaK suppressor protein DksA, alpha-hairpin domain"/>
    <property type="match status" value="1"/>
</dbReference>
<dbReference type="GO" id="GO:0008270">
    <property type="term" value="F:zinc ion binding"/>
    <property type="evidence" value="ECO:0007669"/>
    <property type="project" value="UniProtKB-KW"/>
</dbReference>
<evidence type="ECO:0000256" key="2">
    <source>
        <dbReference type="ARBA" id="ARBA00022771"/>
    </source>
</evidence>
<keyword evidence="2" id="KW-0863">Zinc-finger</keyword>
<gene>
    <name evidence="7" type="primary">dksA_2</name>
    <name evidence="7" type="ORF">DSCW_37680</name>
</gene>
<dbReference type="PANTHER" id="PTHR33823:SF2">
    <property type="entry name" value="RNA POLYMERASE-BINDING TRANSCRIPTION FACTOR DKSA"/>
    <property type="match status" value="1"/>
</dbReference>
<dbReference type="KEGG" id="dwd:DSCW_37680"/>
<dbReference type="InterPro" id="IPR048489">
    <property type="entry name" value="DksA_N"/>
</dbReference>
<evidence type="ECO:0000313" key="8">
    <source>
        <dbReference type="Proteomes" id="UP000427769"/>
    </source>
</evidence>
<reference evidence="7 8" key="1">
    <citation type="submission" date="2019-11" db="EMBL/GenBank/DDBJ databases">
        <title>Comparative genomics of hydrocarbon-degrading Desulfosarcina strains.</title>
        <authorList>
            <person name="Watanabe M."/>
            <person name="Kojima H."/>
            <person name="Fukui M."/>
        </authorList>
    </citation>
    <scope>NUCLEOTIDE SEQUENCE [LARGE SCALE GENOMIC DNA]</scope>
    <source>
        <strain evidence="7 8">PP31</strain>
    </source>
</reference>
<dbReference type="InterPro" id="IPR000962">
    <property type="entry name" value="Znf_DskA_TraR"/>
</dbReference>
<dbReference type="SUPFAM" id="SSF57716">
    <property type="entry name" value="Glucocorticoid receptor-like (DNA-binding domain)"/>
    <property type="match status" value="1"/>
</dbReference>
<evidence type="ECO:0000313" key="7">
    <source>
        <dbReference type="EMBL" id="BBO76351.1"/>
    </source>
</evidence>
<dbReference type="EMBL" id="AP021875">
    <property type="protein sequence ID" value="BBO76351.1"/>
    <property type="molecule type" value="Genomic_DNA"/>
</dbReference>
<organism evidence="7 8">
    <name type="scientific">Desulfosarcina widdelii</name>
    <dbReference type="NCBI Taxonomy" id="947919"/>
    <lineage>
        <taxon>Bacteria</taxon>
        <taxon>Pseudomonadati</taxon>
        <taxon>Thermodesulfobacteriota</taxon>
        <taxon>Desulfobacteria</taxon>
        <taxon>Desulfobacterales</taxon>
        <taxon>Desulfosarcinaceae</taxon>
        <taxon>Desulfosarcina</taxon>
    </lineage>
</organism>
<dbReference type="Proteomes" id="UP000427769">
    <property type="component" value="Chromosome"/>
</dbReference>
<dbReference type="PANTHER" id="PTHR33823">
    <property type="entry name" value="RNA POLYMERASE-BINDING TRANSCRIPTION FACTOR DKSA-RELATED"/>
    <property type="match status" value="1"/>
</dbReference>
<evidence type="ECO:0000259" key="6">
    <source>
        <dbReference type="Pfam" id="PF21157"/>
    </source>
</evidence>
<dbReference type="OrthoDB" id="9803742at2"/>
<evidence type="ECO:0000256" key="3">
    <source>
        <dbReference type="ARBA" id="ARBA00022833"/>
    </source>
</evidence>
<dbReference type="Gene3D" id="1.20.120.910">
    <property type="entry name" value="DksA, coiled-coil domain"/>
    <property type="match status" value="1"/>
</dbReference>
<feature type="domain" description="DnaK suppressor protein DksA N-terminal" evidence="6">
    <location>
        <begin position="6"/>
        <end position="76"/>
    </location>
</feature>
<dbReference type="Pfam" id="PF01258">
    <property type="entry name" value="zf-dskA_traR"/>
    <property type="match status" value="1"/>
</dbReference>